<dbReference type="SUPFAM" id="SSF81345">
    <property type="entry name" value="ABC transporter involved in vitamin B12 uptake, BtuC"/>
    <property type="match status" value="1"/>
</dbReference>
<gene>
    <name evidence="9" type="ORF">GCM10007301_11920</name>
</gene>
<dbReference type="RefSeq" id="WP_188576269.1">
    <property type="nucleotide sequence ID" value="NZ_BMCT01000001.1"/>
</dbReference>
<evidence type="ECO:0000256" key="8">
    <source>
        <dbReference type="SAM" id="Phobius"/>
    </source>
</evidence>
<feature type="transmembrane region" description="Helical" evidence="8">
    <location>
        <begin position="119"/>
        <end position="139"/>
    </location>
</feature>
<keyword evidence="10" id="KW-1185">Reference proteome</keyword>
<dbReference type="Gene3D" id="1.10.3470.10">
    <property type="entry name" value="ABC transporter involved in vitamin B12 uptake, BtuC"/>
    <property type="match status" value="1"/>
</dbReference>
<evidence type="ECO:0000313" key="10">
    <source>
        <dbReference type="Proteomes" id="UP000606044"/>
    </source>
</evidence>
<evidence type="ECO:0000256" key="6">
    <source>
        <dbReference type="ARBA" id="ARBA00022989"/>
    </source>
</evidence>
<evidence type="ECO:0000256" key="7">
    <source>
        <dbReference type="ARBA" id="ARBA00023136"/>
    </source>
</evidence>
<keyword evidence="3" id="KW-0813">Transport</keyword>
<keyword evidence="6 8" id="KW-1133">Transmembrane helix</keyword>
<feature type="transmembrane region" description="Helical" evidence="8">
    <location>
        <begin position="63"/>
        <end position="81"/>
    </location>
</feature>
<keyword evidence="7 8" id="KW-0472">Membrane</keyword>
<dbReference type="AlphaFoldDB" id="A0A917BTN3"/>
<dbReference type="GO" id="GO:0005886">
    <property type="term" value="C:plasma membrane"/>
    <property type="evidence" value="ECO:0007669"/>
    <property type="project" value="UniProtKB-SubCell"/>
</dbReference>
<dbReference type="InterPro" id="IPR000522">
    <property type="entry name" value="ABC_transptr_permease_BtuC"/>
</dbReference>
<evidence type="ECO:0000256" key="4">
    <source>
        <dbReference type="ARBA" id="ARBA00022475"/>
    </source>
</evidence>
<dbReference type="EMBL" id="BMCT01000001">
    <property type="protein sequence ID" value="GGF54048.1"/>
    <property type="molecule type" value="Genomic_DNA"/>
</dbReference>
<evidence type="ECO:0000313" key="9">
    <source>
        <dbReference type="EMBL" id="GGF54048.1"/>
    </source>
</evidence>
<sequence>MRPRRLLRAAGVLALSLALLALAVLAGLAAGAKPLSPAAVLSALMGQGSDEALIIVRELRLPRVLLGLAVGAALAVAGAIIQSATRNPLGDPGLLGINAGASLAVVVGAGVLGLTGTGALLALAAMGAGLAALAVGTVAGGLKGGVPPVQLTLAGVAVGALCFGLAQGFALSDPERFDLVRNWRVGALAGDARVILPAVLPAIGAGLALAALLAPRLNVLTLGADRAAALGLSVARTQVLSLLAVILLAGGATAAAGPIAFVGLAAPHMARRLTLADERQVLANAAVLGAALLIAADALGRSLAAPSEVPAGVVTALIGAPVLIALARLRWRRVAL</sequence>
<comment type="similarity">
    <text evidence="2">Belongs to the binding-protein-dependent transport system permease family. FecCD subfamily.</text>
</comment>
<name>A0A917BTN3_9HYPH</name>
<feature type="transmembrane region" description="Helical" evidence="8">
    <location>
        <begin position="242"/>
        <end position="269"/>
    </location>
</feature>
<organism evidence="9 10">
    <name type="scientific">Azorhizobium oxalatiphilum</name>
    <dbReference type="NCBI Taxonomy" id="980631"/>
    <lineage>
        <taxon>Bacteria</taxon>
        <taxon>Pseudomonadati</taxon>
        <taxon>Pseudomonadota</taxon>
        <taxon>Alphaproteobacteria</taxon>
        <taxon>Hyphomicrobiales</taxon>
        <taxon>Xanthobacteraceae</taxon>
        <taxon>Azorhizobium</taxon>
    </lineage>
</organism>
<proteinExistence type="inferred from homology"/>
<keyword evidence="4" id="KW-1003">Cell membrane</keyword>
<dbReference type="Proteomes" id="UP000606044">
    <property type="component" value="Unassembled WGS sequence"/>
</dbReference>
<dbReference type="Pfam" id="PF01032">
    <property type="entry name" value="FecCD"/>
    <property type="match status" value="1"/>
</dbReference>
<keyword evidence="5 8" id="KW-0812">Transmembrane</keyword>
<comment type="subcellular location">
    <subcellularLocation>
        <location evidence="1">Cell membrane</location>
        <topology evidence="1">Multi-pass membrane protein</topology>
    </subcellularLocation>
</comment>
<feature type="transmembrane region" description="Helical" evidence="8">
    <location>
        <begin position="311"/>
        <end position="331"/>
    </location>
</feature>
<feature type="transmembrane region" description="Helical" evidence="8">
    <location>
        <begin position="93"/>
        <end position="112"/>
    </location>
</feature>
<feature type="transmembrane region" description="Helical" evidence="8">
    <location>
        <begin position="151"/>
        <end position="171"/>
    </location>
</feature>
<reference evidence="9" key="2">
    <citation type="submission" date="2020-09" db="EMBL/GenBank/DDBJ databases">
        <authorList>
            <person name="Sun Q."/>
            <person name="Sedlacek I."/>
        </authorList>
    </citation>
    <scope>NUCLEOTIDE SEQUENCE</scope>
    <source>
        <strain evidence="9">CCM 7897</strain>
    </source>
</reference>
<evidence type="ECO:0000256" key="3">
    <source>
        <dbReference type="ARBA" id="ARBA00022448"/>
    </source>
</evidence>
<dbReference type="PANTHER" id="PTHR30472:SF1">
    <property type="entry name" value="FE(3+) DICITRATE TRANSPORT SYSTEM PERMEASE PROTEIN FECC-RELATED"/>
    <property type="match status" value="1"/>
</dbReference>
<evidence type="ECO:0000256" key="5">
    <source>
        <dbReference type="ARBA" id="ARBA00022692"/>
    </source>
</evidence>
<dbReference type="PANTHER" id="PTHR30472">
    <property type="entry name" value="FERRIC ENTEROBACTIN TRANSPORT SYSTEM PERMEASE PROTEIN"/>
    <property type="match status" value="1"/>
</dbReference>
<dbReference type="GO" id="GO:0022857">
    <property type="term" value="F:transmembrane transporter activity"/>
    <property type="evidence" value="ECO:0007669"/>
    <property type="project" value="InterPro"/>
</dbReference>
<accession>A0A917BTN3</accession>
<comment type="caution">
    <text evidence="9">The sequence shown here is derived from an EMBL/GenBank/DDBJ whole genome shotgun (WGS) entry which is preliminary data.</text>
</comment>
<feature type="transmembrane region" description="Helical" evidence="8">
    <location>
        <begin position="192"/>
        <end position="214"/>
    </location>
</feature>
<evidence type="ECO:0000256" key="2">
    <source>
        <dbReference type="ARBA" id="ARBA00007935"/>
    </source>
</evidence>
<protein>
    <submittedName>
        <fullName evidence="9">Iron-enterobactin transporter membrane protein</fullName>
    </submittedName>
</protein>
<reference evidence="9" key="1">
    <citation type="journal article" date="2014" name="Int. J. Syst. Evol. Microbiol.">
        <title>Complete genome sequence of Corynebacterium casei LMG S-19264T (=DSM 44701T), isolated from a smear-ripened cheese.</title>
        <authorList>
            <consortium name="US DOE Joint Genome Institute (JGI-PGF)"/>
            <person name="Walter F."/>
            <person name="Albersmeier A."/>
            <person name="Kalinowski J."/>
            <person name="Ruckert C."/>
        </authorList>
    </citation>
    <scope>NUCLEOTIDE SEQUENCE</scope>
    <source>
        <strain evidence="9">CCM 7897</strain>
    </source>
</reference>
<evidence type="ECO:0000256" key="1">
    <source>
        <dbReference type="ARBA" id="ARBA00004651"/>
    </source>
</evidence>
<dbReference type="InterPro" id="IPR037294">
    <property type="entry name" value="ABC_BtuC-like"/>
</dbReference>
<dbReference type="GO" id="GO:0033214">
    <property type="term" value="P:siderophore-iron import into cell"/>
    <property type="evidence" value="ECO:0007669"/>
    <property type="project" value="TreeGrafter"/>
</dbReference>